<reference evidence="5 6" key="1">
    <citation type="journal article" date="2016" name="Sci. Rep.">
        <title>The genome sequence of the outbreeding globe artichoke constructed de novo incorporating a phase-aware low-pass sequencing strategy of F1 progeny.</title>
        <authorList>
            <person name="Scaglione D."/>
            <person name="Reyes-Chin-Wo S."/>
            <person name="Acquadro A."/>
            <person name="Froenicke L."/>
            <person name="Portis E."/>
            <person name="Beitel C."/>
            <person name="Tirone M."/>
            <person name="Mauro R."/>
            <person name="Lo Monaco A."/>
            <person name="Mauromicale G."/>
            <person name="Faccioli P."/>
            <person name="Cattivelli L."/>
            <person name="Rieseberg L."/>
            <person name="Michelmore R."/>
            <person name="Lanteri S."/>
        </authorList>
    </citation>
    <scope>NUCLEOTIDE SEQUENCE [LARGE SCALE GENOMIC DNA]</scope>
    <source>
        <strain evidence="5">2C</strain>
    </source>
</reference>
<dbReference type="PANTHER" id="PTHR10288">
    <property type="entry name" value="KH DOMAIN CONTAINING RNA BINDING PROTEIN"/>
    <property type="match status" value="1"/>
</dbReference>
<feature type="domain" description="K Homology" evidence="4">
    <location>
        <begin position="309"/>
        <end position="377"/>
    </location>
</feature>
<feature type="region of interest" description="Disordered" evidence="3">
    <location>
        <begin position="1"/>
        <end position="38"/>
    </location>
</feature>
<dbReference type="InterPro" id="IPR004088">
    <property type="entry name" value="KH_dom_type_1"/>
</dbReference>
<dbReference type="SMART" id="SM00322">
    <property type="entry name" value="KH"/>
    <property type="match status" value="4"/>
</dbReference>
<feature type="domain" description="K Homology" evidence="4">
    <location>
        <begin position="152"/>
        <end position="227"/>
    </location>
</feature>
<evidence type="ECO:0000313" key="6">
    <source>
        <dbReference type="Proteomes" id="UP000243975"/>
    </source>
</evidence>
<organism evidence="5 6">
    <name type="scientific">Cynara cardunculus var. scolymus</name>
    <name type="common">Globe artichoke</name>
    <name type="synonym">Cynara scolymus</name>
    <dbReference type="NCBI Taxonomy" id="59895"/>
    <lineage>
        <taxon>Eukaryota</taxon>
        <taxon>Viridiplantae</taxon>
        <taxon>Streptophyta</taxon>
        <taxon>Embryophyta</taxon>
        <taxon>Tracheophyta</taxon>
        <taxon>Spermatophyta</taxon>
        <taxon>Magnoliopsida</taxon>
        <taxon>eudicotyledons</taxon>
        <taxon>Gunneridae</taxon>
        <taxon>Pentapetalae</taxon>
        <taxon>asterids</taxon>
        <taxon>campanulids</taxon>
        <taxon>Asterales</taxon>
        <taxon>Asteraceae</taxon>
        <taxon>Carduoideae</taxon>
        <taxon>Cardueae</taxon>
        <taxon>Carduinae</taxon>
        <taxon>Cynara</taxon>
    </lineage>
</organism>
<name>A0A103Y082_CYNCS</name>
<protein>
    <submittedName>
        <fullName evidence="5">K Homology domain-containing protein</fullName>
    </submittedName>
</protein>
<dbReference type="Gramene" id="KVI00112">
    <property type="protein sequence ID" value="KVI00112"/>
    <property type="gene ID" value="Ccrd_021641"/>
</dbReference>
<dbReference type="EMBL" id="LEKV01003398">
    <property type="protein sequence ID" value="KVI00112.1"/>
    <property type="molecule type" value="Genomic_DNA"/>
</dbReference>
<feature type="region of interest" description="Disordered" evidence="3">
    <location>
        <begin position="643"/>
        <end position="714"/>
    </location>
</feature>
<keyword evidence="1" id="KW-0677">Repeat</keyword>
<keyword evidence="6" id="KW-1185">Reference proteome</keyword>
<evidence type="ECO:0000259" key="4">
    <source>
        <dbReference type="SMART" id="SM00322"/>
    </source>
</evidence>
<dbReference type="InterPro" id="IPR004087">
    <property type="entry name" value="KH_dom"/>
</dbReference>
<dbReference type="AlphaFoldDB" id="A0A103Y082"/>
<dbReference type="InterPro" id="IPR036612">
    <property type="entry name" value="KH_dom_type_1_sf"/>
</dbReference>
<dbReference type="CDD" id="cd22460">
    <property type="entry name" value="KH-I_PEPPER_rpt2_like"/>
    <property type="match status" value="2"/>
</dbReference>
<proteinExistence type="predicted"/>
<dbReference type="Pfam" id="PF00013">
    <property type="entry name" value="KH_1"/>
    <property type="match status" value="4"/>
</dbReference>
<dbReference type="OMA" id="YRRPAND"/>
<feature type="compositionally biased region" description="Low complexity" evidence="3">
    <location>
        <begin position="672"/>
        <end position="692"/>
    </location>
</feature>
<feature type="region of interest" description="Disordered" evidence="3">
    <location>
        <begin position="463"/>
        <end position="605"/>
    </location>
</feature>
<keyword evidence="2" id="KW-0694">RNA-binding</keyword>
<feature type="compositionally biased region" description="Polar residues" evidence="3">
    <location>
        <begin position="661"/>
        <end position="671"/>
    </location>
</feature>
<accession>A0A103Y082</accession>
<evidence type="ECO:0000256" key="3">
    <source>
        <dbReference type="SAM" id="MobiDB-lite"/>
    </source>
</evidence>
<feature type="compositionally biased region" description="Low complexity" evidence="3">
    <location>
        <begin position="28"/>
        <end position="38"/>
    </location>
</feature>
<evidence type="ECO:0000256" key="2">
    <source>
        <dbReference type="PROSITE-ProRule" id="PRU00117"/>
    </source>
</evidence>
<sequence>MEGNRRPSFKKRPNPHFKKGGNKRGKFSEPSSESSHASETVYRILCQSKKIGSVIGKGGGIVKALREETQAKITVADSVPGSEERVIMVYSPSTKKAVKNNTSDDHDNEDMGAEKNVTELHCAAQDALLKVHDKIVEEDIVGGTEDGDGNEIVVIARLLVPNNTVGCLLGKKGDVIQRLRSETGASIRVLPADQLPACAMSTDELVQISAKPSVVRQALYEVSTLLHQNPRKDKPPSSFIMPVGGQGYRPGPPMENMPPPNLMRPERRSNARGAPPIPWMGGYGNEPSRFGRDSFDGDRAAAHGEEIPAEFSMKILCSAAKIGGVIGKGGCNVRQLQQETGTNIHVDDPSVESDERALWNPRSRTIDAILFLQDKTSDHNEKGVITTRLLIPSSKVGCILGQGGQVINEMRRRTKADIRVYSKEEKPKCAGEDEELVQVSGSYGVAKDALAEIASRFRARALRDAKPGPDTAPGPGFGPRGNLPGEGPSPSGAIRRGRSGGYEPFKGGGWEYEPNYPAPPRDYDPRGFPAPPKDHEQRTFPAPPRDYEPHGYPAPPREYEPHGYPVPPRASGYPGAVDGKMPSGGQVSGMGPGVHNTSEVPGTRQRVQDPYAAAVVEAVSEMQQHLSAAAAAAVASQGVEGYQGYIGQNRPPAQAAYHDNYGTQQGPFSDINSSTHTSYHNTNTTTGTSTNPPYAPQPQPQQGHYPEGSYQYGQ</sequence>
<feature type="domain" description="K Homology" evidence="4">
    <location>
        <begin position="383"/>
        <end position="458"/>
    </location>
</feature>
<gene>
    <name evidence="5" type="ORF">Ccrd_021641</name>
</gene>
<dbReference type="PROSITE" id="PS50084">
    <property type="entry name" value="KH_TYPE_1"/>
    <property type="match status" value="4"/>
</dbReference>
<dbReference type="Gene3D" id="3.30.1370.10">
    <property type="entry name" value="K Homology domain, type 1"/>
    <property type="match status" value="4"/>
</dbReference>
<comment type="caution">
    <text evidence="5">The sequence shown here is derived from an EMBL/GenBank/DDBJ whole genome shotgun (WGS) entry which is preliminary data.</text>
</comment>
<evidence type="ECO:0000313" key="5">
    <source>
        <dbReference type="EMBL" id="KVI00112.1"/>
    </source>
</evidence>
<dbReference type="GO" id="GO:0003723">
    <property type="term" value="F:RNA binding"/>
    <property type="evidence" value="ECO:0007669"/>
    <property type="project" value="UniProtKB-UniRule"/>
</dbReference>
<feature type="compositionally biased region" description="Basic residues" evidence="3">
    <location>
        <begin position="7"/>
        <end position="25"/>
    </location>
</feature>
<dbReference type="Proteomes" id="UP000243975">
    <property type="component" value="Unassembled WGS sequence"/>
</dbReference>
<feature type="domain" description="K Homology" evidence="4">
    <location>
        <begin position="38"/>
        <end position="113"/>
    </location>
</feature>
<dbReference type="CDD" id="cd22459">
    <property type="entry name" value="KH-I_PEPPER_rpt1_like"/>
    <property type="match status" value="1"/>
</dbReference>
<evidence type="ECO:0000256" key="1">
    <source>
        <dbReference type="ARBA" id="ARBA00022737"/>
    </source>
</evidence>
<dbReference type="STRING" id="59895.A0A103Y082"/>
<dbReference type="SUPFAM" id="SSF54791">
    <property type="entry name" value="Eukaryotic type KH-domain (KH-domain type I)"/>
    <property type="match status" value="4"/>
</dbReference>